<evidence type="ECO:0000313" key="1">
    <source>
        <dbReference type="EMBL" id="KAK7503945.1"/>
    </source>
</evidence>
<gene>
    <name evidence="1" type="ORF">BaRGS_00004677</name>
</gene>
<dbReference type="AlphaFoldDB" id="A0ABD0LWD6"/>
<evidence type="ECO:0000313" key="2">
    <source>
        <dbReference type="Proteomes" id="UP001519460"/>
    </source>
</evidence>
<dbReference type="EMBL" id="JACVVK020000017">
    <property type="protein sequence ID" value="KAK7503945.1"/>
    <property type="molecule type" value="Genomic_DNA"/>
</dbReference>
<organism evidence="1 2">
    <name type="scientific">Batillaria attramentaria</name>
    <dbReference type="NCBI Taxonomy" id="370345"/>
    <lineage>
        <taxon>Eukaryota</taxon>
        <taxon>Metazoa</taxon>
        <taxon>Spiralia</taxon>
        <taxon>Lophotrochozoa</taxon>
        <taxon>Mollusca</taxon>
        <taxon>Gastropoda</taxon>
        <taxon>Caenogastropoda</taxon>
        <taxon>Sorbeoconcha</taxon>
        <taxon>Cerithioidea</taxon>
        <taxon>Batillariidae</taxon>
        <taxon>Batillaria</taxon>
    </lineage>
</organism>
<accession>A0ABD0LWD6</accession>
<proteinExistence type="predicted"/>
<keyword evidence="2" id="KW-1185">Reference proteome</keyword>
<protein>
    <submittedName>
        <fullName evidence="1">Uncharacterized protein</fullName>
    </submittedName>
</protein>
<comment type="caution">
    <text evidence="1">The sequence shown here is derived from an EMBL/GenBank/DDBJ whole genome shotgun (WGS) entry which is preliminary data.</text>
</comment>
<reference evidence="1 2" key="1">
    <citation type="journal article" date="2023" name="Sci. Data">
        <title>Genome assembly of the Korean intertidal mud-creeper Batillaria attramentaria.</title>
        <authorList>
            <person name="Patra A.K."/>
            <person name="Ho P.T."/>
            <person name="Jun S."/>
            <person name="Lee S.J."/>
            <person name="Kim Y."/>
            <person name="Won Y.J."/>
        </authorList>
    </citation>
    <scope>NUCLEOTIDE SEQUENCE [LARGE SCALE GENOMIC DNA]</scope>
    <source>
        <strain evidence="1">Wonlab-2016</strain>
    </source>
</reference>
<name>A0ABD0LWD6_9CAEN</name>
<dbReference type="Proteomes" id="UP001519460">
    <property type="component" value="Unassembled WGS sequence"/>
</dbReference>
<sequence length="129" mass="14080">MVTSLLAEISRAKSIQTTGFSPIQIPGEIQVQFRKQSITFVQFITRENYPLGLQPRFDEHKPGSTSERHGSDCADLAGKPLLAVRINVYPFTNGGRSRAMYLPFSLASQFSGIAVQVSSDSVTNTAVCV</sequence>